<protein>
    <recommendedName>
        <fullName evidence="3">PAP-associated domain-containing protein</fullName>
    </recommendedName>
</protein>
<dbReference type="PANTHER" id="PTHR23092">
    <property type="entry name" value="POLY(A) RNA POLYMERASE"/>
    <property type="match status" value="1"/>
</dbReference>
<dbReference type="GO" id="GO:0003729">
    <property type="term" value="F:mRNA binding"/>
    <property type="evidence" value="ECO:0007669"/>
    <property type="project" value="TreeGrafter"/>
</dbReference>
<feature type="compositionally biased region" description="Polar residues" evidence="1">
    <location>
        <begin position="196"/>
        <end position="209"/>
    </location>
</feature>
<feature type="compositionally biased region" description="Polar residues" evidence="1">
    <location>
        <begin position="158"/>
        <end position="172"/>
    </location>
</feature>
<gene>
    <name evidence="2" type="ORF">CTEN0397_LOCUS4414</name>
</gene>
<feature type="region of interest" description="Disordered" evidence="1">
    <location>
        <begin position="1"/>
        <end position="23"/>
    </location>
</feature>
<dbReference type="GO" id="GO:0031499">
    <property type="term" value="C:TRAMP complex"/>
    <property type="evidence" value="ECO:0007669"/>
    <property type="project" value="TreeGrafter"/>
</dbReference>
<organism evidence="2">
    <name type="scientific">Cyclophora tenuis</name>
    <name type="common">Marine diatom</name>
    <dbReference type="NCBI Taxonomy" id="216820"/>
    <lineage>
        <taxon>Eukaryota</taxon>
        <taxon>Sar</taxon>
        <taxon>Stramenopiles</taxon>
        <taxon>Ochrophyta</taxon>
        <taxon>Bacillariophyta</taxon>
        <taxon>Fragilariophyceae</taxon>
        <taxon>Fragilariophycidae</taxon>
        <taxon>Cyclophorales</taxon>
        <taxon>Cyclophoraceae</taxon>
        <taxon>Cyclophora</taxon>
    </lineage>
</organism>
<dbReference type="EMBL" id="HBFW01006789">
    <property type="protein sequence ID" value="CAD8933385.1"/>
    <property type="molecule type" value="Transcribed_RNA"/>
</dbReference>
<dbReference type="PANTHER" id="PTHR23092:SF15">
    <property type="entry name" value="INACTIVE NON-CANONICAL POLY(A) RNA POLYMERASE PROTEIN TRF4-2-RELATED"/>
    <property type="match status" value="1"/>
</dbReference>
<feature type="compositionally biased region" description="Polar residues" evidence="1">
    <location>
        <begin position="401"/>
        <end position="415"/>
    </location>
</feature>
<dbReference type="GO" id="GO:0043634">
    <property type="term" value="P:polyadenylation-dependent ncRNA catabolic process"/>
    <property type="evidence" value="ECO:0007669"/>
    <property type="project" value="TreeGrafter"/>
</dbReference>
<feature type="compositionally biased region" description="Basic and acidic residues" evidence="1">
    <location>
        <begin position="363"/>
        <end position="372"/>
    </location>
</feature>
<dbReference type="SUPFAM" id="SSF81631">
    <property type="entry name" value="PAP/OAS1 substrate-binding domain"/>
    <property type="match status" value="1"/>
</dbReference>
<dbReference type="InterPro" id="IPR045862">
    <property type="entry name" value="Trf4-like"/>
</dbReference>
<sequence length="583" mass="62980">MHQHVAAQAGSVAPNGQPVSDQRFYSNQNIHNMGTQAHFAPHSLPPWRGADVMNGLFSVDITFQGPEHGGLGSTRFSDDVVEESCRETGQPREQTPFVQVLMVLKEFLAQRRLNEPFTGGLSSYALLLLVVAVAKERKIIKQEMERVERQRMVVASGGNTVMTTRENGTSISAADKTVHTKPKACARTLEPKSDEQPMTSSVASPQAQTSRKKTAAPLSTPKGDAATKSRTNPQRAVKRQTEHSKPVPSHPKPRPKVSSWASIASKSPKPISQSNSVAASPVTVKSTPKAQSQPHKISSFAEAVSGKQQPTRPHPVKSSADQKEDTPKSESKKSRKHFGQSKSQGSSQTATSAKSPTIAIASRPERSKEQPNHNHNSGSKVPTGNQMKTADNTATEKESSDGQSETNLNAPSLFPQGSNDVLEVLCSGESTPGKLLMHFLLYYGQHFDSRATAVDVSGKNNPEYHRRNGMSPFPVLSPYVPRLTGGTMDPVTGMLTVDPIVIFDAIPGREGSNVARSCYAWSNIRWHFNHCYMTLSSAVERGGTPSSAAAVVEKGASNADGKRVDRSDTPNLVSPILELLLSF</sequence>
<feature type="compositionally biased region" description="Polar residues" evidence="1">
    <location>
        <begin position="373"/>
        <end position="393"/>
    </location>
</feature>
<reference evidence="2" key="1">
    <citation type="submission" date="2021-01" db="EMBL/GenBank/DDBJ databases">
        <authorList>
            <person name="Corre E."/>
            <person name="Pelletier E."/>
            <person name="Niang G."/>
            <person name="Scheremetjew M."/>
            <person name="Finn R."/>
            <person name="Kale V."/>
            <person name="Holt S."/>
            <person name="Cochrane G."/>
            <person name="Meng A."/>
            <person name="Brown T."/>
            <person name="Cohen L."/>
        </authorList>
    </citation>
    <scope>NUCLEOTIDE SEQUENCE</scope>
    <source>
        <strain evidence="2">ECT3854</strain>
    </source>
</reference>
<evidence type="ECO:0000313" key="2">
    <source>
        <dbReference type="EMBL" id="CAD8933385.1"/>
    </source>
</evidence>
<proteinExistence type="predicted"/>
<name>A0A7S1D1L3_CYCTE</name>
<feature type="region of interest" description="Disordered" evidence="1">
    <location>
        <begin position="158"/>
        <end position="415"/>
    </location>
</feature>
<accession>A0A7S1D1L3</accession>
<feature type="compositionally biased region" description="Polar residues" evidence="1">
    <location>
        <begin position="259"/>
        <end position="296"/>
    </location>
</feature>
<feature type="compositionally biased region" description="Basic and acidic residues" evidence="1">
    <location>
        <begin position="320"/>
        <end position="332"/>
    </location>
</feature>
<dbReference type="AlphaFoldDB" id="A0A7S1D1L3"/>
<evidence type="ECO:0000256" key="1">
    <source>
        <dbReference type="SAM" id="MobiDB-lite"/>
    </source>
</evidence>
<evidence type="ECO:0008006" key="3">
    <source>
        <dbReference type="Google" id="ProtNLM"/>
    </source>
</evidence>
<dbReference type="GO" id="GO:0031123">
    <property type="term" value="P:RNA 3'-end processing"/>
    <property type="evidence" value="ECO:0007669"/>
    <property type="project" value="TreeGrafter"/>
</dbReference>
<dbReference type="GO" id="GO:1990817">
    <property type="term" value="F:poly(A) RNA polymerase activity"/>
    <property type="evidence" value="ECO:0007669"/>
    <property type="project" value="InterPro"/>
</dbReference>
<dbReference type="GO" id="GO:0005730">
    <property type="term" value="C:nucleolus"/>
    <property type="evidence" value="ECO:0007669"/>
    <property type="project" value="TreeGrafter"/>
</dbReference>
<dbReference type="Gene3D" id="1.10.1410.10">
    <property type="match status" value="2"/>
</dbReference>
<feature type="compositionally biased region" description="Polar residues" evidence="1">
    <location>
        <begin position="340"/>
        <end position="355"/>
    </location>
</feature>